<geneLocation type="plasmid" evidence="2 3">
    <name>pR2</name>
</geneLocation>
<evidence type="ECO:0000313" key="2">
    <source>
        <dbReference type="EMBL" id="AKI05393.1"/>
    </source>
</evidence>
<reference evidence="2 3" key="1">
    <citation type="submission" date="2015-04" db="EMBL/GenBank/DDBJ databases">
        <title>Complete genome sequence of Lactobacillus salivarius Ren, a probiotic strain with antitumor activity.</title>
        <authorList>
            <person name="Sun E."/>
            <person name="Zhao L."/>
            <person name="Liu S."/>
            <person name="Zhang M."/>
            <person name="Guo H."/>
            <person name="Ren F."/>
        </authorList>
    </citation>
    <scope>NUCLEOTIDE SEQUENCE [LARGE SCALE GENOMIC DNA]</scope>
    <source>
        <strain evidence="2 3">Ren</strain>
        <plasmid evidence="2 3">pR2</plasmid>
    </source>
</reference>
<dbReference type="EMBL" id="CP011405">
    <property type="protein sequence ID" value="AKI05393.1"/>
    <property type="molecule type" value="Genomic_DNA"/>
</dbReference>
<sequence length="64" mass="7176">MLWGTAPKLSSCTASGSKKTGKPLSSSVKNSSACLLNPDFGLQFQLVKNWLWKSPTFEYLYRIY</sequence>
<feature type="region of interest" description="Disordered" evidence="1">
    <location>
        <begin position="1"/>
        <end position="30"/>
    </location>
</feature>
<protein>
    <submittedName>
        <fullName evidence="2">Uncharacterized protein</fullName>
    </submittedName>
</protein>
<dbReference type="Proteomes" id="UP000035027">
    <property type="component" value="Plasmid pR2"/>
</dbReference>
<name>A0A0F7PWK7_9LACO</name>
<organism evidence="2 3">
    <name type="scientific">Ligilactobacillus salivarius str. Ren</name>
    <dbReference type="NCBI Taxonomy" id="1194971"/>
    <lineage>
        <taxon>Bacteria</taxon>
        <taxon>Bacillati</taxon>
        <taxon>Bacillota</taxon>
        <taxon>Bacilli</taxon>
        <taxon>Lactobacillales</taxon>
        <taxon>Lactobacillaceae</taxon>
        <taxon>Ligilactobacillus</taxon>
    </lineage>
</organism>
<dbReference type="PATRIC" id="fig|1194971.3.peg.1864"/>
<evidence type="ECO:0000256" key="1">
    <source>
        <dbReference type="SAM" id="MobiDB-lite"/>
    </source>
</evidence>
<proteinExistence type="predicted"/>
<evidence type="ECO:0000313" key="3">
    <source>
        <dbReference type="Proteomes" id="UP000035027"/>
    </source>
</evidence>
<accession>A0A0F7PWK7</accession>
<feature type="compositionally biased region" description="Polar residues" evidence="1">
    <location>
        <begin position="8"/>
        <end position="30"/>
    </location>
</feature>
<dbReference type="AlphaFoldDB" id="A0A0F7PWK7"/>
<gene>
    <name evidence="2" type="ORF">LsR_01902</name>
</gene>
<keyword evidence="2" id="KW-0614">Plasmid</keyword>